<dbReference type="Pfam" id="PF00188">
    <property type="entry name" value="CAP"/>
    <property type="match status" value="1"/>
</dbReference>
<dbReference type="InterPro" id="IPR014044">
    <property type="entry name" value="CAP_dom"/>
</dbReference>
<dbReference type="Gene3D" id="3.40.33.10">
    <property type="entry name" value="CAP"/>
    <property type="match status" value="2"/>
</dbReference>
<accession>A0AAF3J3U4</accession>
<dbReference type="Proteomes" id="UP000887575">
    <property type="component" value="Unassembled WGS sequence"/>
</dbReference>
<evidence type="ECO:0000259" key="2">
    <source>
        <dbReference type="SMART" id="SM00198"/>
    </source>
</evidence>
<evidence type="ECO:0000313" key="4">
    <source>
        <dbReference type="WBParaSite" id="MBELARI_LOCUS14481"/>
    </source>
</evidence>
<dbReference type="PANTHER" id="PTHR10334">
    <property type="entry name" value="CYSTEINE-RICH SECRETORY PROTEIN-RELATED"/>
    <property type="match status" value="1"/>
</dbReference>
<reference evidence="4" key="1">
    <citation type="submission" date="2024-02" db="UniProtKB">
        <authorList>
            <consortium name="WormBaseParasite"/>
        </authorList>
    </citation>
    <scope>IDENTIFICATION</scope>
</reference>
<dbReference type="AlphaFoldDB" id="A0AAF3J3U4"/>
<feature type="domain" description="SCP" evidence="2">
    <location>
        <begin position="29"/>
        <end position="176"/>
    </location>
</feature>
<dbReference type="CDD" id="cd05380">
    <property type="entry name" value="CAP_euk"/>
    <property type="match status" value="1"/>
</dbReference>
<sequence length="430" mass="46931">MLTVLFLFACFVKAYSTATRIEWGHFTSAEQTAILQAHNAFRSKLALGTYKSAAGVKFAKATNMYQLKWDFNAADEAFDALVLCPMTPTTYKGQNFYKGINVSRTGCGTKACAAWTNEFHAFGPSGYVMTVNTKQATQMAWAKSHSVGCAWANCQNGADTVMLVICRYTPEGNTAGVKAYAQGAKTCAMCPPVAAPCVKATGLCGEPLPVPDYKLFPAADQTYFLSKFNSVRSQMALGELTWDNCSWHWATNDKPNETIYWPASKATYQLKWDAGLALSAGKKLASAKYFPDPTGNYALNASVGNFGYNTNVDEWIPRRDSEGTLQQMINAAWFTWYGCFGVLKMAYHAMADPKNGTQVYEDILYTYLAGSARKIGCAYRNDTGYWGILCYTWPKGLTVGSAFYPAGTPVCSSCPSTAPCNKATGLCVLK</sequence>
<feature type="chain" id="PRO_5042147254" description="SCP domain-containing protein" evidence="1">
    <location>
        <begin position="17"/>
        <end position="430"/>
    </location>
</feature>
<name>A0AAF3J3U4_9BILA</name>
<feature type="signal peptide" evidence="1">
    <location>
        <begin position="1"/>
        <end position="16"/>
    </location>
</feature>
<keyword evidence="3" id="KW-1185">Reference proteome</keyword>
<dbReference type="InterPro" id="IPR035940">
    <property type="entry name" value="CAP_sf"/>
</dbReference>
<proteinExistence type="predicted"/>
<protein>
    <recommendedName>
        <fullName evidence="2">SCP domain-containing protein</fullName>
    </recommendedName>
</protein>
<dbReference type="InterPro" id="IPR001283">
    <property type="entry name" value="CRISP-related"/>
</dbReference>
<keyword evidence="1" id="KW-0732">Signal</keyword>
<dbReference type="SUPFAM" id="SSF55797">
    <property type="entry name" value="PR-1-like"/>
    <property type="match status" value="2"/>
</dbReference>
<dbReference type="WBParaSite" id="MBELARI_LOCUS14481">
    <property type="protein sequence ID" value="MBELARI_LOCUS14481"/>
    <property type="gene ID" value="MBELARI_LOCUS14481"/>
</dbReference>
<dbReference type="SMART" id="SM00198">
    <property type="entry name" value="SCP"/>
    <property type="match status" value="1"/>
</dbReference>
<evidence type="ECO:0000313" key="3">
    <source>
        <dbReference type="Proteomes" id="UP000887575"/>
    </source>
</evidence>
<evidence type="ECO:0000256" key="1">
    <source>
        <dbReference type="SAM" id="SignalP"/>
    </source>
</evidence>
<organism evidence="3 4">
    <name type="scientific">Mesorhabditis belari</name>
    <dbReference type="NCBI Taxonomy" id="2138241"/>
    <lineage>
        <taxon>Eukaryota</taxon>
        <taxon>Metazoa</taxon>
        <taxon>Ecdysozoa</taxon>
        <taxon>Nematoda</taxon>
        <taxon>Chromadorea</taxon>
        <taxon>Rhabditida</taxon>
        <taxon>Rhabditina</taxon>
        <taxon>Rhabditomorpha</taxon>
        <taxon>Rhabditoidea</taxon>
        <taxon>Rhabditidae</taxon>
        <taxon>Mesorhabditinae</taxon>
        <taxon>Mesorhabditis</taxon>
    </lineage>
</organism>